<reference evidence="4 5" key="1">
    <citation type="journal article" date="2017" name="BMC Genomics">
        <title>Chromosome level assembly and secondary metabolite potential of the parasitic fungus Cordyceps militaris.</title>
        <authorList>
            <person name="Kramer G.J."/>
            <person name="Nodwell J.R."/>
        </authorList>
    </citation>
    <scope>NUCLEOTIDE SEQUENCE [LARGE SCALE GENOMIC DNA]</scope>
    <source>
        <strain evidence="4 5">ATCC 34164</strain>
    </source>
</reference>
<gene>
    <name evidence="4" type="ORF">A9K55_007145</name>
</gene>
<protein>
    <recommendedName>
        <fullName evidence="3">DUF7029 domain-containing protein</fullName>
    </recommendedName>
</protein>
<accession>A0A2H4SHL6</accession>
<feature type="chain" id="PRO_5014166146" description="DUF7029 domain-containing protein" evidence="2">
    <location>
        <begin position="19"/>
        <end position="1052"/>
    </location>
</feature>
<organism evidence="4 5">
    <name type="scientific">Cordyceps militaris</name>
    <name type="common">Caterpillar fungus</name>
    <name type="synonym">Clavaria militaris</name>
    <dbReference type="NCBI Taxonomy" id="73501"/>
    <lineage>
        <taxon>Eukaryota</taxon>
        <taxon>Fungi</taxon>
        <taxon>Dikarya</taxon>
        <taxon>Ascomycota</taxon>
        <taxon>Pezizomycotina</taxon>
        <taxon>Sordariomycetes</taxon>
        <taxon>Hypocreomycetidae</taxon>
        <taxon>Hypocreales</taxon>
        <taxon>Cordycipitaceae</taxon>
        <taxon>Cordyceps</taxon>
    </lineage>
</organism>
<evidence type="ECO:0000313" key="5">
    <source>
        <dbReference type="Proteomes" id="UP000323067"/>
    </source>
</evidence>
<dbReference type="Proteomes" id="UP000323067">
    <property type="component" value="Chromosome vii"/>
</dbReference>
<proteinExistence type="predicted"/>
<name>A0A2H4SHL6_CORMI</name>
<feature type="domain" description="DUF7029" evidence="3">
    <location>
        <begin position="154"/>
        <end position="251"/>
    </location>
</feature>
<evidence type="ECO:0000256" key="1">
    <source>
        <dbReference type="SAM" id="MobiDB-lite"/>
    </source>
</evidence>
<dbReference type="VEuPathDB" id="FungiDB:A9K55_007145"/>
<evidence type="ECO:0000313" key="4">
    <source>
        <dbReference type="EMBL" id="ATY62603.1"/>
    </source>
</evidence>
<feature type="compositionally biased region" description="Low complexity" evidence="1">
    <location>
        <begin position="835"/>
        <end position="862"/>
    </location>
</feature>
<sequence length="1052" mass="110796">MLLNTIFTFLWAAALATAFPSLSLSKWQSSRRSVEVAQVEARTTQTQSSPAIVPGGVCGWVAVEVPVEQPTEQHSAQNNGNAQQPDQHVEQESTGQKGHESSAPSQTLAPSVHWTWDTSALKNVEPVAPKEDSPMYYGVSDPTKQGYFAFLTYRFTLPSVNLDHSSHVQVKYTEDSNMVVQFKTLDAFERATESWEADADLLLIATADGCTGPSAEDRCYFRATSWTVDKETRVVVATGATEHPENMMDSAETEWGLWTPHNTPGGNSTSPGGNSFNLHTNSSGKAPSGASHDSHGLAVASFGPSFDSALDDASGYHQLRPGPEAFLNRIIADGEAMEAGQNSTTSKCVEPASPALRRRRVLQARGFWSNLWHGFVDAIKTAYNTVADALSIQGDFNEPVSWDLPGPDIPREVSPWSANSIALFKHESVSDTGDFAEHVHIYCVDCGVSGQAVFSGKAKITPLKGIFDGEVALRTNMKMVLKVGVDASIRYSKNIQQDLFSFGLPGLSYGIVTVGPYISVAAKVGLEAAAKGRLLVGGEMGLTQAEAVLYLFEPSRSTSAGWTPYFKPVLEAEGEIMLAASAALPIGIKVGLKISSFEAALGIMEEPTISAVAQVAGSAHYDEVNGFQGGFKEVDGCAGISTSLSWRNKLSLDIVGITSQVLHDTGLQPIVKGCLNLKKGAAPKANAAAIMQVVQNSSVAVEPHHANTTLPGSLNVSSTVNSLSSSTISLPSSSTISLPRSSTISLPSSQTVSSTTTSLITSTMSLPSISASSLPDNSTISLLRNSTMTSAISSTTTGLPSSFPTSSSSSSPYTSALNLISAIVPAIKLPVKSQSAVPDTSSSSPVPSPTSSPTSTPSSVESNHPQSNSSCAGVDETAPQVFKDGHRFDLAPLLTTTGTSMVASCNDGNIYVAAASNQTSKTCNAMWPTSKEAIIPFDGNLNVMHYYAGAMKAVGVSRLRSSPAYRMPNDAVVAVLVPAPAADGSFFYMAADASQQVFYPVVCEFAGAAVPRVFLAKELSAGIRMLEGGSVAESITGAKAEKCFGLSLSPQF</sequence>
<feature type="compositionally biased region" description="Low complexity" evidence="1">
    <location>
        <begin position="262"/>
        <end position="275"/>
    </location>
</feature>
<dbReference type="AlphaFoldDB" id="A0A2H4SHL6"/>
<keyword evidence="2" id="KW-0732">Signal</keyword>
<dbReference type="EMBL" id="CP023324">
    <property type="protein sequence ID" value="ATY62603.1"/>
    <property type="molecule type" value="Genomic_DNA"/>
</dbReference>
<dbReference type="OrthoDB" id="160645at2759"/>
<dbReference type="VEuPathDB" id="FungiDB:CCM_07870"/>
<dbReference type="Pfam" id="PF22974">
    <property type="entry name" value="DUF7029"/>
    <property type="match status" value="1"/>
</dbReference>
<feature type="region of interest" description="Disordered" evidence="1">
    <location>
        <begin position="70"/>
        <end position="109"/>
    </location>
</feature>
<feature type="region of interest" description="Disordered" evidence="1">
    <location>
        <begin position="835"/>
        <end position="874"/>
    </location>
</feature>
<feature type="compositionally biased region" description="Polar residues" evidence="1">
    <location>
        <begin position="276"/>
        <end position="285"/>
    </location>
</feature>
<feature type="signal peptide" evidence="2">
    <location>
        <begin position="1"/>
        <end position="18"/>
    </location>
</feature>
<evidence type="ECO:0000256" key="2">
    <source>
        <dbReference type="SAM" id="SignalP"/>
    </source>
</evidence>
<evidence type="ECO:0000259" key="3">
    <source>
        <dbReference type="Pfam" id="PF22974"/>
    </source>
</evidence>
<dbReference type="InterPro" id="IPR054293">
    <property type="entry name" value="DUF7029"/>
</dbReference>
<feature type="region of interest" description="Disordered" evidence="1">
    <location>
        <begin position="257"/>
        <end position="294"/>
    </location>
</feature>